<accession>A0A0R1EXL0</accession>
<dbReference type="AlphaFoldDB" id="A0A0R1EXL0"/>
<dbReference type="SUPFAM" id="SSF141530">
    <property type="entry name" value="PTSIIA/GutA-like"/>
    <property type="match status" value="1"/>
</dbReference>
<dbReference type="PANTHER" id="PTHR40398">
    <property type="entry name" value="PTS SYSTEM GLUCITOL/SORBITOL-SPECIFIC EIIA COMPONENT"/>
    <property type="match status" value="1"/>
</dbReference>
<dbReference type="Proteomes" id="UP000051181">
    <property type="component" value="Unassembled WGS sequence"/>
</dbReference>
<dbReference type="GO" id="GO:0008982">
    <property type="term" value="F:protein-N(PI)-phosphohistidine-sugar phosphotransferase activity"/>
    <property type="evidence" value="ECO:0007669"/>
    <property type="project" value="InterPro"/>
</dbReference>
<dbReference type="RefSeq" id="WP_010011928.1">
    <property type="nucleotide sequence ID" value="NZ_AZCN01000093.1"/>
</dbReference>
<evidence type="ECO:0000313" key="2">
    <source>
        <dbReference type="EMBL" id="KRK14268.1"/>
    </source>
</evidence>
<evidence type="ECO:0000313" key="3">
    <source>
        <dbReference type="Proteomes" id="UP000051181"/>
    </source>
</evidence>
<reference evidence="2 3" key="1">
    <citation type="journal article" date="2015" name="Genome Announc.">
        <title>Expanding the biotechnology potential of lactobacilli through comparative genomics of 213 strains and associated genera.</title>
        <authorList>
            <person name="Sun Z."/>
            <person name="Harris H.M."/>
            <person name="McCann A."/>
            <person name="Guo C."/>
            <person name="Argimon S."/>
            <person name="Zhang W."/>
            <person name="Yang X."/>
            <person name="Jeffery I.B."/>
            <person name="Cooney J.C."/>
            <person name="Kagawa T.F."/>
            <person name="Liu W."/>
            <person name="Song Y."/>
            <person name="Salvetti E."/>
            <person name="Wrobel A."/>
            <person name="Rasinkangas P."/>
            <person name="Parkhill J."/>
            <person name="Rea M.C."/>
            <person name="O'Sullivan O."/>
            <person name="Ritari J."/>
            <person name="Douillard F.P."/>
            <person name="Paul Ross R."/>
            <person name="Yang R."/>
            <person name="Briner A.E."/>
            <person name="Felis G.E."/>
            <person name="de Vos W.M."/>
            <person name="Barrangou R."/>
            <person name="Klaenhammer T.R."/>
            <person name="Caufield P.W."/>
            <person name="Cui Y."/>
            <person name="Zhang H."/>
            <person name="O'Toole P.W."/>
        </authorList>
    </citation>
    <scope>NUCLEOTIDE SEQUENCE [LARGE SCALE GENOMIC DNA]</scope>
    <source>
        <strain evidence="2 3">DSM 20001</strain>
    </source>
</reference>
<dbReference type="EMBL" id="AZCN01000093">
    <property type="protein sequence ID" value="KRK14268.1"/>
    <property type="molecule type" value="Genomic_DNA"/>
</dbReference>
<dbReference type="GeneID" id="65916544"/>
<dbReference type="PANTHER" id="PTHR40398:SF1">
    <property type="entry name" value="PTS SYSTEM GLUCITOL_SORBITOL-SPECIFIC EIIA COMPONENT"/>
    <property type="match status" value="1"/>
</dbReference>
<dbReference type="GO" id="GO:0005737">
    <property type="term" value="C:cytoplasm"/>
    <property type="evidence" value="ECO:0007669"/>
    <property type="project" value="InterPro"/>
</dbReference>
<dbReference type="PATRIC" id="fig|913848.6.peg.2615"/>
<dbReference type="InterPro" id="IPR004716">
    <property type="entry name" value="PTS_IIA_glucitol/sorbitol-sp"/>
</dbReference>
<dbReference type="Gene3D" id="2.40.33.40">
    <property type="entry name" value="Phosphotransferase system, glucitol/sorbitol-specific IIA component"/>
    <property type="match status" value="1"/>
</dbReference>
<dbReference type="GO" id="GO:0016301">
    <property type="term" value="F:kinase activity"/>
    <property type="evidence" value="ECO:0007669"/>
    <property type="project" value="TreeGrafter"/>
</dbReference>
<gene>
    <name evidence="2" type="ORF">FD22_GL002566</name>
</gene>
<comment type="caution">
    <text evidence="1">Lacks conserved residue(s) required for the propagation of feature annotation.</text>
</comment>
<comment type="caution">
    <text evidence="2">The sequence shown here is derived from an EMBL/GenBank/DDBJ whole genome shotgun (WGS) entry which is preliminary data.</text>
</comment>
<dbReference type="InterPro" id="IPR036665">
    <property type="entry name" value="PTS_IIA_glucitol/sorbitol_sf"/>
</dbReference>
<dbReference type="GO" id="GO:0009401">
    <property type="term" value="P:phosphoenolpyruvate-dependent sugar phosphotransferase system"/>
    <property type="evidence" value="ECO:0007669"/>
    <property type="project" value="InterPro"/>
</dbReference>
<evidence type="ECO:0000256" key="1">
    <source>
        <dbReference type="PROSITE-ProRule" id="PRU00420"/>
    </source>
</evidence>
<organism evidence="2 3">
    <name type="scientific">Loigolactobacillus coryniformis subsp. coryniformis KCTC 3167 = DSM 20001</name>
    <dbReference type="NCBI Taxonomy" id="913848"/>
    <lineage>
        <taxon>Bacteria</taxon>
        <taxon>Bacillati</taxon>
        <taxon>Bacillota</taxon>
        <taxon>Bacilli</taxon>
        <taxon>Lactobacillales</taxon>
        <taxon>Lactobacillaceae</taxon>
        <taxon>Loigolactobacillus</taxon>
    </lineage>
</organism>
<dbReference type="Pfam" id="PF03829">
    <property type="entry name" value="PTSIIA_gutA"/>
    <property type="match status" value="1"/>
</dbReference>
<sequence>MDQTKTVVFETHVNEIGTEAKDFAAINMMIFFGNEAPAALRPSCYLIDVVPVQQTIVPGMVLLIDQQAYKVTAVGGEVQTNLSNLGHISVVFNGATKPELAGTMYVEAKDYPVVSVGSQVQLLA</sequence>
<name>A0A0R1EXL0_9LACO</name>
<dbReference type="eggNOG" id="COG3731">
    <property type="taxonomic scope" value="Bacteria"/>
</dbReference>
<protein>
    <submittedName>
        <fullName evidence="2">Sorbitol PTS, EIIA</fullName>
    </submittedName>
</protein>
<dbReference type="PROSITE" id="PS51097">
    <property type="entry name" value="PTS_EIIA_TYPE_5"/>
    <property type="match status" value="1"/>
</dbReference>
<proteinExistence type="predicted"/>